<name>A0A1G7HN52_9PROT</name>
<dbReference type="Pfam" id="PF01381">
    <property type="entry name" value="HTH_3"/>
    <property type="match status" value="1"/>
</dbReference>
<organism evidence="2 3">
    <name type="scientific">Rhodospira trueperi</name>
    <dbReference type="NCBI Taxonomy" id="69960"/>
    <lineage>
        <taxon>Bacteria</taxon>
        <taxon>Pseudomonadati</taxon>
        <taxon>Pseudomonadota</taxon>
        <taxon>Alphaproteobacteria</taxon>
        <taxon>Rhodospirillales</taxon>
        <taxon>Rhodospirillaceae</taxon>
        <taxon>Rhodospira</taxon>
    </lineage>
</organism>
<dbReference type="Gene3D" id="1.10.260.40">
    <property type="entry name" value="lambda repressor-like DNA-binding domains"/>
    <property type="match status" value="1"/>
</dbReference>
<gene>
    <name evidence="2" type="ORF">SAMN05421720_12314</name>
</gene>
<dbReference type="CDD" id="cd00093">
    <property type="entry name" value="HTH_XRE"/>
    <property type="match status" value="1"/>
</dbReference>
<dbReference type="SUPFAM" id="SSF47413">
    <property type="entry name" value="lambda repressor-like DNA-binding domains"/>
    <property type="match status" value="1"/>
</dbReference>
<feature type="domain" description="HTH cro/C1-type" evidence="1">
    <location>
        <begin position="15"/>
        <end position="69"/>
    </location>
</feature>
<dbReference type="RefSeq" id="WP_092788026.1">
    <property type="nucleotide sequence ID" value="NZ_FNAP01000023.1"/>
</dbReference>
<dbReference type="PROSITE" id="PS50943">
    <property type="entry name" value="HTH_CROC1"/>
    <property type="match status" value="1"/>
</dbReference>
<proteinExistence type="predicted"/>
<dbReference type="AlphaFoldDB" id="A0A1G7HN52"/>
<accession>A0A1G7HN52</accession>
<evidence type="ECO:0000313" key="2">
    <source>
        <dbReference type="EMBL" id="SDF01887.1"/>
    </source>
</evidence>
<dbReference type="STRING" id="69960.SAMN05421720_12314"/>
<reference evidence="2 3" key="1">
    <citation type="submission" date="2016-10" db="EMBL/GenBank/DDBJ databases">
        <authorList>
            <person name="de Groot N.N."/>
        </authorList>
    </citation>
    <scope>NUCLEOTIDE SEQUENCE [LARGE SCALE GENOMIC DNA]</scope>
    <source>
        <strain evidence="2 3">ATCC 700224</strain>
    </source>
</reference>
<evidence type="ECO:0000259" key="1">
    <source>
        <dbReference type="PROSITE" id="PS50943"/>
    </source>
</evidence>
<sequence length="83" mass="8887">MSDIARTPKHLGAIIRRARRAAGLTQAALGERAGLWQETVSRIENGNGATKLETLFDLLAALDLDLTIGPRSKGSAADIEDIF</sequence>
<dbReference type="InterPro" id="IPR001387">
    <property type="entry name" value="Cro/C1-type_HTH"/>
</dbReference>
<dbReference type="GO" id="GO:0003677">
    <property type="term" value="F:DNA binding"/>
    <property type="evidence" value="ECO:0007669"/>
    <property type="project" value="InterPro"/>
</dbReference>
<dbReference type="InterPro" id="IPR010982">
    <property type="entry name" value="Lambda_DNA-bd_dom_sf"/>
</dbReference>
<dbReference type="EMBL" id="FNAP01000023">
    <property type="protein sequence ID" value="SDF01887.1"/>
    <property type="molecule type" value="Genomic_DNA"/>
</dbReference>
<keyword evidence="3" id="KW-1185">Reference proteome</keyword>
<dbReference type="SMART" id="SM00530">
    <property type="entry name" value="HTH_XRE"/>
    <property type="match status" value="1"/>
</dbReference>
<dbReference type="OrthoDB" id="7361823at2"/>
<dbReference type="Proteomes" id="UP000199412">
    <property type="component" value="Unassembled WGS sequence"/>
</dbReference>
<evidence type="ECO:0000313" key="3">
    <source>
        <dbReference type="Proteomes" id="UP000199412"/>
    </source>
</evidence>
<protein>
    <submittedName>
        <fullName evidence="2">HTH-type transcriptional regulator / antitoxin HipB</fullName>
    </submittedName>
</protein>